<gene>
    <name evidence="1" type="ORF">EYF80_042063</name>
</gene>
<reference evidence="1 2" key="1">
    <citation type="submission" date="2019-03" db="EMBL/GenBank/DDBJ databases">
        <title>First draft genome of Liparis tanakae, snailfish: a comprehensive survey of snailfish specific genes.</title>
        <authorList>
            <person name="Kim W."/>
            <person name="Song I."/>
            <person name="Jeong J.-H."/>
            <person name="Kim D."/>
            <person name="Kim S."/>
            <person name="Ryu S."/>
            <person name="Song J.Y."/>
            <person name="Lee S.K."/>
        </authorList>
    </citation>
    <scope>NUCLEOTIDE SEQUENCE [LARGE SCALE GENOMIC DNA]</scope>
    <source>
        <tissue evidence="1">Muscle</tissue>
    </source>
</reference>
<evidence type="ECO:0000313" key="1">
    <source>
        <dbReference type="EMBL" id="TNN47744.1"/>
    </source>
</evidence>
<dbReference type="Proteomes" id="UP000314294">
    <property type="component" value="Unassembled WGS sequence"/>
</dbReference>
<protein>
    <submittedName>
        <fullName evidence="1">Uncharacterized protein</fullName>
    </submittedName>
</protein>
<evidence type="ECO:0000313" key="2">
    <source>
        <dbReference type="Proteomes" id="UP000314294"/>
    </source>
</evidence>
<sequence length="69" mass="7534">MAAEMKEECWSMVDVEVEPSATTTAVWTSSEGCALVLVWAQSLPSDELLDNEDVVQQPTFPQPLTCCEG</sequence>
<comment type="caution">
    <text evidence="1">The sequence shown here is derived from an EMBL/GenBank/DDBJ whole genome shotgun (WGS) entry which is preliminary data.</text>
</comment>
<dbReference type="AlphaFoldDB" id="A0A4Z2G4N2"/>
<keyword evidence="2" id="KW-1185">Reference proteome</keyword>
<proteinExistence type="predicted"/>
<name>A0A4Z2G4N2_9TELE</name>
<accession>A0A4Z2G4N2</accession>
<organism evidence="1 2">
    <name type="scientific">Liparis tanakae</name>
    <name type="common">Tanaka's snailfish</name>
    <dbReference type="NCBI Taxonomy" id="230148"/>
    <lineage>
        <taxon>Eukaryota</taxon>
        <taxon>Metazoa</taxon>
        <taxon>Chordata</taxon>
        <taxon>Craniata</taxon>
        <taxon>Vertebrata</taxon>
        <taxon>Euteleostomi</taxon>
        <taxon>Actinopterygii</taxon>
        <taxon>Neopterygii</taxon>
        <taxon>Teleostei</taxon>
        <taxon>Neoteleostei</taxon>
        <taxon>Acanthomorphata</taxon>
        <taxon>Eupercaria</taxon>
        <taxon>Perciformes</taxon>
        <taxon>Cottioidei</taxon>
        <taxon>Cottales</taxon>
        <taxon>Liparidae</taxon>
        <taxon>Liparis</taxon>
    </lineage>
</organism>
<dbReference type="EMBL" id="SRLO01000726">
    <property type="protein sequence ID" value="TNN47744.1"/>
    <property type="molecule type" value="Genomic_DNA"/>
</dbReference>